<dbReference type="InterPro" id="IPR005185">
    <property type="entry name" value="YccF"/>
</dbReference>
<dbReference type="AlphaFoldDB" id="A0A2T9Z295"/>
<feature type="compositionally biased region" description="Basic and acidic residues" evidence="1">
    <location>
        <begin position="388"/>
        <end position="401"/>
    </location>
</feature>
<feature type="transmembrane region" description="Helical" evidence="2">
    <location>
        <begin position="6"/>
        <end position="25"/>
    </location>
</feature>
<dbReference type="PANTHER" id="PTHR42903:SF1">
    <property type="entry name" value="INNER MEMBRANE PROTEIN YCCF"/>
    <property type="match status" value="1"/>
</dbReference>
<comment type="caution">
    <text evidence="4">The sequence shown here is derived from an EMBL/GenBank/DDBJ whole genome shotgun (WGS) entry which is preliminary data.</text>
</comment>
<feature type="compositionally biased region" description="Polar residues" evidence="1">
    <location>
        <begin position="332"/>
        <end position="387"/>
    </location>
</feature>
<keyword evidence="2" id="KW-1133">Transmembrane helix</keyword>
<dbReference type="OrthoDB" id="16982at2759"/>
<reference evidence="4 5" key="1">
    <citation type="journal article" date="2018" name="MBio">
        <title>Comparative Genomics Reveals the Core Gene Toolbox for the Fungus-Insect Symbiosis.</title>
        <authorList>
            <person name="Wang Y."/>
            <person name="Stata M."/>
            <person name="Wang W."/>
            <person name="Stajich J.E."/>
            <person name="White M.M."/>
            <person name="Moncalvo J.M."/>
        </authorList>
    </citation>
    <scope>NUCLEOTIDE SEQUENCE [LARGE SCALE GENOMIC DNA]</scope>
    <source>
        <strain evidence="4 5">SC-DP-2</strain>
    </source>
</reference>
<keyword evidence="2" id="KW-0812">Transmembrane</keyword>
<feature type="region of interest" description="Disordered" evidence="1">
    <location>
        <begin position="463"/>
        <end position="482"/>
    </location>
</feature>
<feature type="compositionally biased region" description="Low complexity" evidence="1">
    <location>
        <begin position="463"/>
        <end position="474"/>
    </location>
</feature>
<dbReference type="Proteomes" id="UP000245609">
    <property type="component" value="Unassembled WGS sequence"/>
</dbReference>
<dbReference type="Pfam" id="PF03733">
    <property type="entry name" value="YccF"/>
    <property type="match status" value="2"/>
</dbReference>
<feature type="region of interest" description="Disordered" evidence="1">
    <location>
        <begin position="332"/>
        <end position="420"/>
    </location>
</feature>
<dbReference type="InterPro" id="IPR052937">
    <property type="entry name" value="Inner_membrane_protein"/>
</dbReference>
<feature type="domain" description="Inner membrane component" evidence="3">
    <location>
        <begin position="69"/>
        <end position="118"/>
    </location>
</feature>
<dbReference type="NCBIfam" id="NF008740">
    <property type="entry name" value="PRK11770.1-2"/>
    <property type="match status" value="1"/>
</dbReference>
<accession>A0A2T9Z295</accession>
<evidence type="ECO:0000313" key="5">
    <source>
        <dbReference type="Proteomes" id="UP000245609"/>
    </source>
</evidence>
<evidence type="ECO:0000313" key="4">
    <source>
        <dbReference type="EMBL" id="PVU98710.1"/>
    </source>
</evidence>
<evidence type="ECO:0000256" key="2">
    <source>
        <dbReference type="SAM" id="Phobius"/>
    </source>
</evidence>
<gene>
    <name evidence="4" type="ORF">BB560_005616</name>
</gene>
<dbReference type="GO" id="GO:0005886">
    <property type="term" value="C:plasma membrane"/>
    <property type="evidence" value="ECO:0007669"/>
    <property type="project" value="TreeGrafter"/>
</dbReference>
<proteinExistence type="predicted"/>
<feature type="transmembrane region" description="Helical" evidence="2">
    <location>
        <begin position="32"/>
        <end position="52"/>
    </location>
</feature>
<organism evidence="4 5">
    <name type="scientific">Smittium megazygosporum</name>
    <dbReference type="NCBI Taxonomy" id="133381"/>
    <lineage>
        <taxon>Eukaryota</taxon>
        <taxon>Fungi</taxon>
        <taxon>Fungi incertae sedis</taxon>
        <taxon>Zoopagomycota</taxon>
        <taxon>Kickxellomycotina</taxon>
        <taxon>Harpellomycetes</taxon>
        <taxon>Harpellales</taxon>
        <taxon>Legeriomycetaceae</taxon>
        <taxon>Smittium</taxon>
    </lineage>
</organism>
<feature type="domain" description="Inner membrane component" evidence="3">
    <location>
        <begin position="6"/>
        <end position="56"/>
    </location>
</feature>
<sequence length="482" mass="54282">MFFRVLGNVIWIILGGWIYALEYFIGGLFMMITIVGIPFGFSLWRLAGLAFLPFGKDVDVERVTGCRVLLNVLWLFLFGWIIALTHVFFGILFFITIIGIPFGYQNFKLAKVALWPLGTTLYNKIYNREFPFELDPYITVSKDLQESLISKSKHIEDINENDSSNSNTSLDLSLLSNEDLQSVESLYDYSISGHGLQDFSPLSDLENSENINNDYKLLKDKETVTSKVSDLEESVLDKPENIKHNALQLDSEESFDKEALEKLESSVFNSIHKLKSSHPSSNESRIIKPVYSPNTSSNIDIRTDISNIASANKENIQPINLSPRFPSELLTSGNLNPVYKSPNTEQKNQTSEDSTTKDSVYSNLRLSQLHTNVVTRDTSPMQTSNKRSMSEIESVLKKSDISMENSSKNKSANSIQNNYDNRSEKINTPVLDLKNKINGGKTTNVSNSKDKVTGSLQDIFSSSDFSESSFSDLSAQTNRRHF</sequence>
<evidence type="ECO:0000256" key="1">
    <source>
        <dbReference type="SAM" id="MobiDB-lite"/>
    </source>
</evidence>
<evidence type="ECO:0000259" key="3">
    <source>
        <dbReference type="Pfam" id="PF03733"/>
    </source>
</evidence>
<name>A0A2T9Z295_9FUNG</name>
<keyword evidence="5" id="KW-1185">Reference proteome</keyword>
<feature type="compositionally biased region" description="Polar residues" evidence="1">
    <location>
        <begin position="402"/>
        <end position="420"/>
    </location>
</feature>
<feature type="transmembrane region" description="Helical" evidence="2">
    <location>
        <begin position="72"/>
        <end position="102"/>
    </location>
</feature>
<dbReference type="EMBL" id="MBFS01002351">
    <property type="protein sequence ID" value="PVU98710.1"/>
    <property type="molecule type" value="Genomic_DNA"/>
</dbReference>
<protein>
    <recommendedName>
        <fullName evidence="3">Inner membrane component domain-containing protein</fullName>
    </recommendedName>
</protein>
<dbReference type="PANTHER" id="PTHR42903">
    <property type="entry name" value="INNER MEMBRANE PROTEIN YCCF"/>
    <property type="match status" value="1"/>
</dbReference>
<feature type="region of interest" description="Disordered" evidence="1">
    <location>
        <begin position="273"/>
        <end position="293"/>
    </location>
</feature>
<keyword evidence="2" id="KW-0472">Membrane</keyword>